<dbReference type="Proteomes" id="UP000683429">
    <property type="component" value="Chromosome"/>
</dbReference>
<dbReference type="Gene3D" id="1.10.10.10">
    <property type="entry name" value="Winged helix-like DNA-binding domain superfamily/Winged helix DNA-binding domain"/>
    <property type="match status" value="1"/>
</dbReference>
<dbReference type="InterPro" id="IPR001867">
    <property type="entry name" value="OmpR/PhoB-type_DNA-bd"/>
</dbReference>
<dbReference type="EMBL" id="CP076607">
    <property type="protein sequence ID" value="QWU15513.1"/>
    <property type="molecule type" value="Genomic_DNA"/>
</dbReference>
<dbReference type="GO" id="GO:0005829">
    <property type="term" value="C:cytosol"/>
    <property type="evidence" value="ECO:0007669"/>
    <property type="project" value="TreeGrafter"/>
</dbReference>
<keyword evidence="14" id="KW-1185">Reference proteome</keyword>
<evidence type="ECO:0000256" key="3">
    <source>
        <dbReference type="ARBA" id="ARBA00023012"/>
    </source>
</evidence>
<dbReference type="SMART" id="SM00862">
    <property type="entry name" value="Trans_reg_C"/>
    <property type="match status" value="1"/>
</dbReference>
<dbReference type="GO" id="GO:0032993">
    <property type="term" value="C:protein-DNA complex"/>
    <property type="evidence" value="ECO:0007669"/>
    <property type="project" value="TreeGrafter"/>
</dbReference>
<evidence type="ECO:0000313" key="13">
    <source>
        <dbReference type="Proteomes" id="UP000198809"/>
    </source>
</evidence>
<dbReference type="InterPro" id="IPR036388">
    <property type="entry name" value="WH-like_DNA-bd_sf"/>
</dbReference>
<reference evidence="11 14" key="2">
    <citation type="submission" date="2021-06" db="EMBL/GenBank/DDBJ databases">
        <title>Whole genome sequence of Paenibacillus sophorae DSM23020 for comparative genomics.</title>
        <authorList>
            <person name="Kim M.-J."/>
            <person name="Lee G."/>
            <person name="Shin J.-H."/>
        </authorList>
    </citation>
    <scope>NUCLEOTIDE SEQUENCE [LARGE SCALE GENOMIC DNA]</scope>
    <source>
        <strain evidence="11 14">DSM 23020</strain>
    </source>
</reference>
<dbReference type="InterPro" id="IPR001789">
    <property type="entry name" value="Sig_transdc_resp-reg_receiver"/>
</dbReference>
<evidence type="ECO:0000259" key="9">
    <source>
        <dbReference type="PROSITE" id="PS50110"/>
    </source>
</evidence>
<evidence type="ECO:0000256" key="6">
    <source>
        <dbReference type="ARBA" id="ARBA00023163"/>
    </source>
</evidence>
<organism evidence="12 13">
    <name type="scientific">Paenibacillus sophorae</name>
    <dbReference type="NCBI Taxonomy" id="1333845"/>
    <lineage>
        <taxon>Bacteria</taxon>
        <taxon>Bacillati</taxon>
        <taxon>Bacillota</taxon>
        <taxon>Bacilli</taxon>
        <taxon>Bacillales</taxon>
        <taxon>Paenibacillaceae</taxon>
        <taxon>Paenibacillus</taxon>
    </lineage>
</organism>
<protein>
    <submittedName>
        <fullName evidence="11">Response regulator transcription factor</fullName>
    </submittedName>
    <submittedName>
        <fullName evidence="12">Two-component system, OmpR family, response regulator RegX3</fullName>
    </submittedName>
</protein>
<reference evidence="12 13" key="1">
    <citation type="submission" date="2016-10" db="EMBL/GenBank/DDBJ databases">
        <authorList>
            <person name="de Groot N.N."/>
        </authorList>
    </citation>
    <scope>NUCLEOTIDE SEQUENCE [LARGE SCALE GENOMIC DNA]</scope>
    <source>
        <strain evidence="12 13">CGMCC 1.10238</strain>
    </source>
</reference>
<dbReference type="Pfam" id="PF00072">
    <property type="entry name" value="Response_reg"/>
    <property type="match status" value="1"/>
</dbReference>
<dbReference type="STRING" id="1333845.SAMN04487895_11251"/>
<evidence type="ECO:0000256" key="8">
    <source>
        <dbReference type="PROSITE-ProRule" id="PRU01091"/>
    </source>
</evidence>
<gene>
    <name evidence="11" type="ORF">KP014_27290</name>
    <name evidence="12" type="ORF">SAMN04487895_11251</name>
</gene>
<dbReference type="SUPFAM" id="SSF52172">
    <property type="entry name" value="CheY-like"/>
    <property type="match status" value="1"/>
</dbReference>
<dbReference type="RefSeq" id="WP_036590592.1">
    <property type="nucleotide sequence ID" value="NZ_CP076607.1"/>
</dbReference>
<evidence type="ECO:0000256" key="4">
    <source>
        <dbReference type="ARBA" id="ARBA00023015"/>
    </source>
</evidence>
<feature type="DNA-binding region" description="OmpR/PhoB-type" evidence="8">
    <location>
        <begin position="127"/>
        <end position="225"/>
    </location>
</feature>
<name>A0A1H8SQ12_9BACL</name>
<dbReference type="PROSITE" id="PS50110">
    <property type="entry name" value="RESPONSE_REGULATORY"/>
    <property type="match status" value="1"/>
</dbReference>
<dbReference type="AlphaFoldDB" id="A0A1H8SQ12"/>
<evidence type="ECO:0000313" key="14">
    <source>
        <dbReference type="Proteomes" id="UP000683429"/>
    </source>
</evidence>
<dbReference type="InterPro" id="IPR011006">
    <property type="entry name" value="CheY-like_superfamily"/>
</dbReference>
<dbReference type="OrthoDB" id="2028620at2"/>
<dbReference type="Gene3D" id="6.10.250.690">
    <property type="match status" value="1"/>
</dbReference>
<keyword evidence="6" id="KW-0804">Transcription</keyword>
<keyword evidence="2 7" id="KW-0597">Phosphoprotein</keyword>
<dbReference type="GO" id="GO:0000976">
    <property type="term" value="F:transcription cis-regulatory region binding"/>
    <property type="evidence" value="ECO:0007669"/>
    <property type="project" value="TreeGrafter"/>
</dbReference>
<evidence type="ECO:0000256" key="5">
    <source>
        <dbReference type="ARBA" id="ARBA00023125"/>
    </source>
</evidence>
<comment type="subcellular location">
    <subcellularLocation>
        <location evidence="1">Cytoplasm</location>
    </subcellularLocation>
</comment>
<proteinExistence type="predicted"/>
<keyword evidence="3" id="KW-0902">Two-component regulatory system</keyword>
<evidence type="ECO:0000259" key="10">
    <source>
        <dbReference type="PROSITE" id="PS51755"/>
    </source>
</evidence>
<dbReference type="GO" id="GO:0006355">
    <property type="term" value="P:regulation of DNA-templated transcription"/>
    <property type="evidence" value="ECO:0007669"/>
    <property type="project" value="InterPro"/>
</dbReference>
<accession>A0A1H8SQ12</accession>
<dbReference type="GO" id="GO:0000156">
    <property type="term" value="F:phosphorelay response regulator activity"/>
    <property type="evidence" value="ECO:0007669"/>
    <property type="project" value="TreeGrafter"/>
</dbReference>
<feature type="domain" description="Response regulatory" evidence="9">
    <location>
        <begin position="4"/>
        <end position="117"/>
    </location>
</feature>
<evidence type="ECO:0000313" key="12">
    <source>
        <dbReference type="EMBL" id="SEO80667.1"/>
    </source>
</evidence>
<keyword evidence="4" id="KW-0805">Transcription regulation</keyword>
<evidence type="ECO:0000256" key="7">
    <source>
        <dbReference type="PROSITE-ProRule" id="PRU00169"/>
    </source>
</evidence>
<dbReference type="SMART" id="SM00448">
    <property type="entry name" value="REC"/>
    <property type="match status" value="1"/>
</dbReference>
<dbReference type="Pfam" id="PF00486">
    <property type="entry name" value="Trans_reg_C"/>
    <property type="match status" value="1"/>
</dbReference>
<dbReference type="CDD" id="cd00383">
    <property type="entry name" value="trans_reg_C"/>
    <property type="match status" value="1"/>
</dbReference>
<evidence type="ECO:0000256" key="1">
    <source>
        <dbReference type="ARBA" id="ARBA00004496"/>
    </source>
</evidence>
<dbReference type="Gene3D" id="3.40.50.2300">
    <property type="match status" value="1"/>
</dbReference>
<dbReference type="Proteomes" id="UP000198809">
    <property type="component" value="Unassembled WGS sequence"/>
</dbReference>
<dbReference type="CDD" id="cd17574">
    <property type="entry name" value="REC_OmpR"/>
    <property type="match status" value="1"/>
</dbReference>
<sequence length="228" mass="25761">MRYDCLIVDDEAVLAETTSEYLNLFDVKAAYVTSAEECLAFMREHEVSLLLLDINLEGASGFELCKELRRKTEIPILFISARSSDDDIVVALNIGGDDYIRKPYTLSVLLAKVRAVLKRYGGVKPSEGILRAGSLELDCNRCSLRVGGEEVRLKTLEFRLLAYLVRNRNRVLPKEELFREVWGDSITGDGTLNVHIRHLRTKIETDPDNPRYIKTVWGTGYLFEDGGA</sequence>
<keyword evidence="5 8" id="KW-0238">DNA-binding</keyword>
<dbReference type="PANTHER" id="PTHR48111:SF1">
    <property type="entry name" value="TWO-COMPONENT RESPONSE REGULATOR ORR33"/>
    <property type="match status" value="1"/>
</dbReference>
<evidence type="ECO:0000313" key="11">
    <source>
        <dbReference type="EMBL" id="QWU15513.1"/>
    </source>
</evidence>
<feature type="modified residue" description="4-aspartylphosphate" evidence="7">
    <location>
        <position position="53"/>
    </location>
</feature>
<dbReference type="InterPro" id="IPR039420">
    <property type="entry name" value="WalR-like"/>
</dbReference>
<dbReference type="EMBL" id="FODH01000012">
    <property type="protein sequence ID" value="SEO80667.1"/>
    <property type="molecule type" value="Genomic_DNA"/>
</dbReference>
<evidence type="ECO:0000256" key="2">
    <source>
        <dbReference type="ARBA" id="ARBA00022553"/>
    </source>
</evidence>
<dbReference type="PROSITE" id="PS51755">
    <property type="entry name" value="OMPR_PHOB"/>
    <property type="match status" value="1"/>
</dbReference>
<dbReference type="FunFam" id="1.10.10.10:FF:000018">
    <property type="entry name" value="DNA-binding response regulator ResD"/>
    <property type="match status" value="1"/>
</dbReference>
<dbReference type="PANTHER" id="PTHR48111">
    <property type="entry name" value="REGULATOR OF RPOS"/>
    <property type="match status" value="1"/>
</dbReference>
<feature type="domain" description="OmpR/PhoB-type" evidence="10">
    <location>
        <begin position="127"/>
        <end position="225"/>
    </location>
</feature>